<dbReference type="AlphaFoldDB" id="A0A915HPM7"/>
<feature type="region of interest" description="Disordered" evidence="1">
    <location>
        <begin position="1"/>
        <end position="21"/>
    </location>
</feature>
<accession>A0A915HPM7</accession>
<name>A0A915HPM7_ROMCU</name>
<feature type="region of interest" description="Disordered" evidence="1">
    <location>
        <begin position="282"/>
        <end position="302"/>
    </location>
</feature>
<reference evidence="3" key="1">
    <citation type="submission" date="2022-11" db="UniProtKB">
        <authorList>
            <consortium name="WormBaseParasite"/>
        </authorList>
    </citation>
    <scope>IDENTIFICATION</scope>
</reference>
<keyword evidence="2" id="KW-1185">Reference proteome</keyword>
<organism evidence="2 3">
    <name type="scientific">Romanomermis culicivorax</name>
    <name type="common">Nematode worm</name>
    <dbReference type="NCBI Taxonomy" id="13658"/>
    <lineage>
        <taxon>Eukaryota</taxon>
        <taxon>Metazoa</taxon>
        <taxon>Ecdysozoa</taxon>
        <taxon>Nematoda</taxon>
        <taxon>Enoplea</taxon>
        <taxon>Dorylaimia</taxon>
        <taxon>Mermithida</taxon>
        <taxon>Mermithoidea</taxon>
        <taxon>Mermithidae</taxon>
        <taxon>Romanomermis</taxon>
    </lineage>
</organism>
<evidence type="ECO:0000313" key="3">
    <source>
        <dbReference type="WBParaSite" id="nRc.2.0.1.t03415-RA"/>
    </source>
</evidence>
<proteinExistence type="predicted"/>
<dbReference type="WBParaSite" id="nRc.2.0.1.t03415-RA">
    <property type="protein sequence ID" value="nRc.2.0.1.t03415-RA"/>
    <property type="gene ID" value="nRc.2.0.1.g03415"/>
</dbReference>
<evidence type="ECO:0000313" key="2">
    <source>
        <dbReference type="Proteomes" id="UP000887565"/>
    </source>
</evidence>
<dbReference type="Proteomes" id="UP000887565">
    <property type="component" value="Unplaced"/>
</dbReference>
<protein>
    <submittedName>
        <fullName evidence="3">Uncharacterized protein</fullName>
    </submittedName>
</protein>
<sequence length="302" mass="35047">DPLFGTSAFQPSNVGFPKKHSIKQQPIQAKPQLQNSSGKFECLCVPQSDKPQPPELENVCHEVAQLQATKPDQFMVPMEKISMKRLWDIVLLVPPIIKAMMDFLGISGIKELYKLYPNHTSDLCLDSSAKEFTYKHQNLKWFPGKMSLRNHKIGQITWGTSPNVFSHFGHYEMRRNHINLSFFFNLETCQEVEMTTNQWGPDLEIQEVWHYEETPKYNPCTKTGGLFADYINTFLQLKQQVDGWPWSNMTEQEQEEFDSPQADRQVYLQFRTMRILLGEATVPPHPKESQNKSNYKAMTINE</sequence>
<feature type="compositionally biased region" description="Polar residues" evidence="1">
    <location>
        <begin position="291"/>
        <end position="302"/>
    </location>
</feature>
<evidence type="ECO:0000256" key="1">
    <source>
        <dbReference type="SAM" id="MobiDB-lite"/>
    </source>
</evidence>